<organism evidence="1 2">
    <name type="scientific">Methylobacterium isbiliense</name>
    <dbReference type="NCBI Taxonomy" id="315478"/>
    <lineage>
        <taxon>Bacteria</taxon>
        <taxon>Pseudomonadati</taxon>
        <taxon>Pseudomonadota</taxon>
        <taxon>Alphaproteobacteria</taxon>
        <taxon>Hyphomicrobiales</taxon>
        <taxon>Methylobacteriaceae</taxon>
        <taxon>Methylobacterium</taxon>
    </lineage>
</organism>
<evidence type="ECO:0008006" key="3">
    <source>
        <dbReference type="Google" id="ProtNLM"/>
    </source>
</evidence>
<dbReference type="RefSeq" id="WP_238240984.1">
    <property type="nucleotide sequence ID" value="NZ_BPQQ01000084.1"/>
</dbReference>
<sequence length="230" mass="24247">MSDLDSLDLTAAIVGIAAMQSARSALQRHVIDPLADTAAAAAGAASSFVDDALARAAALPAGIVESLPEISALLGFLSPHGASVAAPPTDAAWEQGMGQSSAKAGHDRPESWTAWQTQIDAAGMVRWLRERYPAKTATHVAADLGAPVDTVAKWLAREALPNGRMLVLMICVYGPEFLAALLHTPPDWLQIAATEQDQRRLEAKLAAVKAQLADHRRWRLPGLTSPEGAP</sequence>
<dbReference type="Proteomes" id="UP001055153">
    <property type="component" value="Unassembled WGS sequence"/>
</dbReference>
<comment type="caution">
    <text evidence="1">The sequence shown here is derived from an EMBL/GenBank/DDBJ whole genome shotgun (WGS) entry which is preliminary data.</text>
</comment>
<keyword evidence="2" id="KW-1185">Reference proteome</keyword>
<gene>
    <name evidence="1" type="ORF">GMJLKIPL_5554</name>
</gene>
<accession>A0ABQ4SKA9</accession>
<reference evidence="1" key="2">
    <citation type="submission" date="2021-08" db="EMBL/GenBank/DDBJ databases">
        <authorList>
            <person name="Tani A."/>
            <person name="Ola A."/>
            <person name="Ogura Y."/>
            <person name="Katsura K."/>
            <person name="Hayashi T."/>
        </authorList>
    </citation>
    <scope>NUCLEOTIDE SEQUENCE</scope>
    <source>
        <strain evidence="1">DSM 17168</strain>
    </source>
</reference>
<proteinExistence type="predicted"/>
<protein>
    <recommendedName>
        <fullName evidence="3">HTH cro/C1-type domain-containing protein</fullName>
    </recommendedName>
</protein>
<evidence type="ECO:0000313" key="2">
    <source>
        <dbReference type="Proteomes" id="UP001055153"/>
    </source>
</evidence>
<dbReference type="EMBL" id="BPQQ01000084">
    <property type="protein sequence ID" value="GJE03597.1"/>
    <property type="molecule type" value="Genomic_DNA"/>
</dbReference>
<reference evidence="1" key="1">
    <citation type="journal article" date="2021" name="Front. Microbiol.">
        <title>Comprehensive Comparative Genomics and Phenotyping of Methylobacterium Species.</title>
        <authorList>
            <person name="Alessa O."/>
            <person name="Ogura Y."/>
            <person name="Fujitani Y."/>
            <person name="Takami H."/>
            <person name="Hayashi T."/>
            <person name="Sahin N."/>
            <person name="Tani A."/>
        </authorList>
    </citation>
    <scope>NUCLEOTIDE SEQUENCE</scope>
    <source>
        <strain evidence="1">DSM 17168</strain>
    </source>
</reference>
<name>A0ABQ4SKA9_9HYPH</name>
<evidence type="ECO:0000313" key="1">
    <source>
        <dbReference type="EMBL" id="GJE03597.1"/>
    </source>
</evidence>